<gene>
    <name evidence="2" type="ORF">ETSY1_40235</name>
</gene>
<evidence type="ECO:0000256" key="1">
    <source>
        <dbReference type="ARBA" id="ARBA00022679"/>
    </source>
</evidence>
<keyword evidence="1" id="KW-0808">Transferase</keyword>
<proteinExistence type="predicted"/>
<dbReference type="PATRIC" id="fig|1429438.4.peg.7539"/>
<dbReference type="SUPFAM" id="SSF89796">
    <property type="entry name" value="CoA-transferase family III (CaiB/BaiF)"/>
    <property type="match status" value="1"/>
</dbReference>
<dbReference type="InterPro" id="IPR023606">
    <property type="entry name" value="CoA-Trfase_III_dom_1_sf"/>
</dbReference>
<dbReference type="InterPro" id="IPR003673">
    <property type="entry name" value="CoA-Trfase_fam_III"/>
</dbReference>
<keyword evidence="3" id="KW-1185">Reference proteome</keyword>
<protein>
    <recommendedName>
        <fullName evidence="4">Formyl-CoA transferase</fullName>
    </recommendedName>
</protein>
<organism evidence="2 3">
    <name type="scientific">Entotheonella factor</name>
    <dbReference type="NCBI Taxonomy" id="1429438"/>
    <lineage>
        <taxon>Bacteria</taxon>
        <taxon>Pseudomonadati</taxon>
        <taxon>Nitrospinota/Tectimicrobiota group</taxon>
        <taxon>Candidatus Tectimicrobiota</taxon>
        <taxon>Candidatus Entotheonellia</taxon>
        <taxon>Candidatus Entotheonellales</taxon>
        <taxon>Candidatus Entotheonellaceae</taxon>
        <taxon>Candidatus Entotheonella</taxon>
    </lineage>
</organism>
<dbReference type="GO" id="GO:0008410">
    <property type="term" value="F:CoA-transferase activity"/>
    <property type="evidence" value="ECO:0007669"/>
    <property type="project" value="TreeGrafter"/>
</dbReference>
<name>W4L698_ENTF1</name>
<dbReference type="HOGENOM" id="CLU_033975_0_0_7"/>
<evidence type="ECO:0000313" key="2">
    <source>
        <dbReference type="EMBL" id="ETW93210.1"/>
    </source>
</evidence>
<dbReference type="Gene3D" id="3.40.50.10540">
    <property type="entry name" value="Crotonobetainyl-coa:carnitine coa-transferase, domain 1"/>
    <property type="match status" value="1"/>
</dbReference>
<evidence type="ECO:0008006" key="4">
    <source>
        <dbReference type="Google" id="ProtNLM"/>
    </source>
</evidence>
<sequence>MSIKPLEGIKVLDLTRVLAGPYCTMMLADMGADVIKVERPGAGDDTRAFGPPFVNGESAYFMSINRNKRSVTLNFKHDKALAVLRQLLETADVVVENFRPGTMESFGFGYEAVHAFNPRLVFCSISGYGHSGPDEKLPGYDLIIQGEGGIASLTGTPDGPPFKVGSSQADIVAGMMGFQGILLALLARQQTGQGQKVDIGMLDCQIALLTYQAGIYFATGESPDRMGNQHPTITPYEAYRCKDGYINVACGNDNMWRKFCSVLGQESWPDDERFRTNADRVGHRRQLGALIEPVMLEKTQDEWIEALRGAGLPCGAIRTVGQACDNPQVLARDMIVDLEHPKAGPIRVTGLPLKLSDTPGEIHSPPPVLGQHTEEVLAEWLKIEATDVEGLRQEGVV</sequence>
<evidence type="ECO:0000313" key="3">
    <source>
        <dbReference type="Proteomes" id="UP000019141"/>
    </source>
</evidence>
<dbReference type="Proteomes" id="UP000019141">
    <property type="component" value="Unassembled WGS sequence"/>
</dbReference>
<dbReference type="Gene3D" id="3.30.1540.10">
    <property type="entry name" value="formyl-coa transferase, domain 3"/>
    <property type="match status" value="1"/>
</dbReference>
<dbReference type="PANTHER" id="PTHR48207:SF3">
    <property type="entry name" value="SUCCINATE--HYDROXYMETHYLGLUTARATE COA-TRANSFERASE"/>
    <property type="match status" value="1"/>
</dbReference>
<dbReference type="InterPro" id="IPR044855">
    <property type="entry name" value="CoA-Trfase_III_dom3_sf"/>
</dbReference>
<dbReference type="EMBL" id="AZHW01001284">
    <property type="protein sequence ID" value="ETW93210.1"/>
    <property type="molecule type" value="Genomic_DNA"/>
</dbReference>
<dbReference type="Pfam" id="PF02515">
    <property type="entry name" value="CoA_transf_3"/>
    <property type="match status" value="1"/>
</dbReference>
<dbReference type="InterPro" id="IPR050483">
    <property type="entry name" value="CoA-transferase_III_domain"/>
</dbReference>
<comment type="caution">
    <text evidence="2">The sequence shown here is derived from an EMBL/GenBank/DDBJ whole genome shotgun (WGS) entry which is preliminary data.</text>
</comment>
<dbReference type="PANTHER" id="PTHR48207">
    <property type="entry name" value="SUCCINATE--HYDROXYMETHYLGLUTARATE COA-TRANSFERASE"/>
    <property type="match status" value="1"/>
</dbReference>
<reference evidence="2 3" key="1">
    <citation type="journal article" date="2014" name="Nature">
        <title>An environmental bacterial taxon with a large and distinct metabolic repertoire.</title>
        <authorList>
            <person name="Wilson M.C."/>
            <person name="Mori T."/>
            <person name="Ruckert C."/>
            <person name="Uria A.R."/>
            <person name="Helf M.J."/>
            <person name="Takada K."/>
            <person name="Gernert C."/>
            <person name="Steffens U.A."/>
            <person name="Heycke N."/>
            <person name="Schmitt S."/>
            <person name="Rinke C."/>
            <person name="Helfrich E.J."/>
            <person name="Brachmann A.O."/>
            <person name="Gurgui C."/>
            <person name="Wakimoto T."/>
            <person name="Kracht M."/>
            <person name="Crusemann M."/>
            <person name="Hentschel U."/>
            <person name="Abe I."/>
            <person name="Matsunaga S."/>
            <person name="Kalinowski J."/>
            <person name="Takeyama H."/>
            <person name="Piel J."/>
        </authorList>
    </citation>
    <scope>NUCLEOTIDE SEQUENCE [LARGE SCALE GENOMIC DNA]</scope>
    <source>
        <strain evidence="3">TSY1</strain>
    </source>
</reference>
<dbReference type="AlphaFoldDB" id="W4L698"/>
<accession>W4L698</accession>